<feature type="region of interest" description="Disordered" evidence="1">
    <location>
        <begin position="1"/>
        <end position="26"/>
    </location>
</feature>
<evidence type="ECO:0000256" key="1">
    <source>
        <dbReference type="SAM" id="MobiDB-lite"/>
    </source>
</evidence>
<reference evidence="2" key="1">
    <citation type="submission" date="2021-05" db="EMBL/GenBank/DDBJ databases">
        <authorList>
            <person name="Alioto T."/>
            <person name="Alioto T."/>
            <person name="Gomez Garrido J."/>
        </authorList>
    </citation>
    <scope>NUCLEOTIDE SEQUENCE</scope>
</reference>
<name>A0A8D8ABQ1_CULPI</name>
<feature type="compositionally biased region" description="Polar residues" evidence="1">
    <location>
        <begin position="16"/>
        <end position="26"/>
    </location>
</feature>
<accession>A0A8D8ABQ1</accession>
<dbReference type="EMBL" id="HBUE01024476">
    <property type="protein sequence ID" value="CAG6454103.1"/>
    <property type="molecule type" value="Transcribed_RNA"/>
</dbReference>
<dbReference type="AlphaFoldDB" id="A0A8D8ABQ1"/>
<evidence type="ECO:0000313" key="2">
    <source>
        <dbReference type="EMBL" id="CAG6454103.1"/>
    </source>
</evidence>
<sequence length="154" mass="17321">MRINTTPRPRPLRWPSTRQPRSLRCSTSNPTTIISCTTLYLINTNISSSSSSIIIRRHSISKQRTITCRCHLRPPPPSSGPATSSSHRCCPTGGICCSISCTRDQNDFLRQTSRRDLPWKQKKRVKEITGEASFPTENCLCPLFNASLETHSTF</sequence>
<protein>
    <submittedName>
        <fullName evidence="2">(northern house mosquito) hypothetical protein</fullName>
    </submittedName>
</protein>
<organism evidence="2">
    <name type="scientific">Culex pipiens</name>
    <name type="common">House mosquito</name>
    <dbReference type="NCBI Taxonomy" id="7175"/>
    <lineage>
        <taxon>Eukaryota</taxon>
        <taxon>Metazoa</taxon>
        <taxon>Ecdysozoa</taxon>
        <taxon>Arthropoda</taxon>
        <taxon>Hexapoda</taxon>
        <taxon>Insecta</taxon>
        <taxon>Pterygota</taxon>
        <taxon>Neoptera</taxon>
        <taxon>Endopterygota</taxon>
        <taxon>Diptera</taxon>
        <taxon>Nematocera</taxon>
        <taxon>Culicoidea</taxon>
        <taxon>Culicidae</taxon>
        <taxon>Culicinae</taxon>
        <taxon>Culicini</taxon>
        <taxon>Culex</taxon>
        <taxon>Culex</taxon>
    </lineage>
</organism>
<proteinExistence type="predicted"/>